<dbReference type="EMBL" id="CP022375">
    <property type="protein sequence ID" value="AXH29411.1"/>
    <property type="molecule type" value="Genomic_DNA"/>
</dbReference>
<dbReference type="PANTHER" id="PTHR22916">
    <property type="entry name" value="GLYCOSYLTRANSFERASE"/>
    <property type="match status" value="1"/>
</dbReference>
<accession>A0A345JQ15</accession>
<organism evidence="2 3">
    <name type="scientific">Francisella opportunistica</name>
    <dbReference type="NCBI Taxonomy" id="2016517"/>
    <lineage>
        <taxon>Bacteria</taxon>
        <taxon>Pseudomonadati</taxon>
        <taxon>Pseudomonadota</taxon>
        <taxon>Gammaproteobacteria</taxon>
        <taxon>Thiotrichales</taxon>
        <taxon>Francisellaceae</taxon>
        <taxon>Francisella</taxon>
    </lineage>
</organism>
<dbReference type="GO" id="GO:0016758">
    <property type="term" value="F:hexosyltransferase activity"/>
    <property type="evidence" value="ECO:0007669"/>
    <property type="project" value="UniProtKB-ARBA"/>
</dbReference>
<dbReference type="Pfam" id="PF00535">
    <property type="entry name" value="Glycos_transf_2"/>
    <property type="match status" value="1"/>
</dbReference>
<evidence type="ECO:0000313" key="2">
    <source>
        <dbReference type="EMBL" id="AXH29411.1"/>
    </source>
</evidence>
<proteinExistence type="predicted"/>
<feature type="domain" description="Glycosyltransferase 2-like" evidence="1">
    <location>
        <begin position="8"/>
        <end position="147"/>
    </location>
</feature>
<dbReference type="Gene3D" id="3.90.550.10">
    <property type="entry name" value="Spore Coat Polysaccharide Biosynthesis Protein SpsA, Chain A"/>
    <property type="match status" value="1"/>
</dbReference>
<evidence type="ECO:0000313" key="3">
    <source>
        <dbReference type="Proteomes" id="UP000253862"/>
    </source>
</evidence>
<dbReference type="KEGG" id="foo:CGC45_01805"/>
<dbReference type="AlphaFoldDB" id="A0A345JQ15"/>
<dbReference type="Proteomes" id="UP000253862">
    <property type="component" value="Chromosome"/>
</dbReference>
<dbReference type="PANTHER" id="PTHR22916:SF3">
    <property type="entry name" value="UDP-GLCNAC:BETAGAL BETA-1,3-N-ACETYLGLUCOSAMINYLTRANSFERASE-LIKE PROTEIN 1"/>
    <property type="match status" value="1"/>
</dbReference>
<evidence type="ECO:0000259" key="1">
    <source>
        <dbReference type="Pfam" id="PF00535"/>
    </source>
</evidence>
<reference evidence="2 3" key="1">
    <citation type="submission" date="2017-07" db="EMBL/GenBank/DDBJ databases">
        <title>Complete genome sequences and comparative analysis of the novel pathogen Francisella opportunistica.</title>
        <authorList>
            <person name="Dietrich E.A."/>
            <person name="Kingry L.C."/>
            <person name="Petersen J.M."/>
        </authorList>
    </citation>
    <scope>NUCLEOTIDE SEQUENCE [LARGE SCALE GENOMIC DNA]</scope>
    <source>
        <strain evidence="2 3">14-2155</strain>
    </source>
</reference>
<dbReference type="OrthoDB" id="5605222at2"/>
<sequence length="294" mass="34832">MNRYPLVSIFLPVYNAEKHIEECLNSILCQTYKNFEIVISDDSSQDRTQDILKEYKNKYPKIIRLYLQKKNLGITANCNFLLSKCEGEYICFFAGDDVMLPTKIEKQLHFMENNLNYSICGTSTILIDDRSRKIGKIRTKRRNFNYKDVLITGNSIVPVPSYFVRASMIKHNYDVRIPVASDYLFFFKIAMEGNIYVLKDFLTKYRVHYSSSKVLGYDTDFLITLAIIEAQFPFLGKPIRKAKVIWYYFQMIKSVRHKQYRNLIGFMFSSVRLAPIYFPYFFFKKVFERLLRNV</sequence>
<name>A0A345JQ15_9GAMM</name>
<gene>
    <name evidence="2" type="ORF">CGC43_01820</name>
</gene>
<dbReference type="RefSeq" id="WP_071628698.1">
    <property type="nucleotide sequence ID" value="NZ_CP022375.1"/>
</dbReference>
<keyword evidence="3" id="KW-1185">Reference proteome</keyword>
<protein>
    <recommendedName>
        <fullName evidence="1">Glycosyltransferase 2-like domain-containing protein</fullName>
    </recommendedName>
</protein>
<dbReference type="InterPro" id="IPR029044">
    <property type="entry name" value="Nucleotide-diphossugar_trans"/>
</dbReference>
<dbReference type="InterPro" id="IPR001173">
    <property type="entry name" value="Glyco_trans_2-like"/>
</dbReference>
<dbReference type="SUPFAM" id="SSF53448">
    <property type="entry name" value="Nucleotide-diphospho-sugar transferases"/>
    <property type="match status" value="1"/>
</dbReference>